<evidence type="ECO:0000313" key="2">
    <source>
        <dbReference type="Proteomes" id="UP000092993"/>
    </source>
</evidence>
<dbReference type="Gene3D" id="3.40.50.720">
    <property type="entry name" value="NAD(P)-binding Rossmann-like Domain"/>
    <property type="match status" value="1"/>
</dbReference>
<evidence type="ECO:0000313" key="1">
    <source>
        <dbReference type="EMBL" id="OBZ76851.1"/>
    </source>
</evidence>
<dbReference type="InterPro" id="IPR036291">
    <property type="entry name" value="NAD(P)-bd_dom_sf"/>
</dbReference>
<dbReference type="AlphaFoldDB" id="A0A1C7MIT8"/>
<keyword evidence="2" id="KW-1185">Reference proteome</keyword>
<dbReference type="Proteomes" id="UP000092993">
    <property type="component" value="Unassembled WGS sequence"/>
</dbReference>
<dbReference type="InterPro" id="IPR002347">
    <property type="entry name" value="SDR_fam"/>
</dbReference>
<sequence length="73" mass="7748">MTETPLLARLDEVLTNKSGEARGSWMGQAKNRNALGRIGATDDVVGLVSFLASKDSAFITGQSINVDGGNYFN</sequence>
<dbReference type="Pfam" id="PF13561">
    <property type="entry name" value="adh_short_C2"/>
    <property type="match status" value="1"/>
</dbReference>
<accession>A0A1C7MIT8</accession>
<gene>
    <name evidence="1" type="primary">budC_7</name>
    <name evidence="1" type="ORF">A0H81_03385</name>
</gene>
<dbReference type="SUPFAM" id="SSF51735">
    <property type="entry name" value="NAD(P)-binding Rossmann-fold domains"/>
    <property type="match status" value="1"/>
</dbReference>
<dbReference type="EMBL" id="LUGG01000003">
    <property type="protein sequence ID" value="OBZ76851.1"/>
    <property type="molecule type" value="Genomic_DNA"/>
</dbReference>
<organism evidence="1 2">
    <name type="scientific">Grifola frondosa</name>
    <name type="common">Maitake</name>
    <name type="synonym">Polyporus frondosus</name>
    <dbReference type="NCBI Taxonomy" id="5627"/>
    <lineage>
        <taxon>Eukaryota</taxon>
        <taxon>Fungi</taxon>
        <taxon>Dikarya</taxon>
        <taxon>Basidiomycota</taxon>
        <taxon>Agaricomycotina</taxon>
        <taxon>Agaricomycetes</taxon>
        <taxon>Polyporales</taxon>
        <taxon>Grifolaceae</taxon>
        <taxon>Grifola</taxon>
    </lineage>
</organism>
<proteinExistence type="predicted"/>
<dbReference type="OrthoDB" id="498125at2759"/>
<reference evidence="1 2" key="1">
    <citation type="submission" date="2016-03" db="EMBL/GenBank/DDBJ databases">
        <title>Whole genome sequencing of Grifola frondosa 9006-11.</title>
        <authorList>
            <person name="Min B."/>
            <person name="Park H."/>
            <person name="Kim J.-G."/>
            <person name="Cho H."/>
            <person name="Oh Y.-L."/>
            <person name="Kong W.-S."/>
            <person name="Choi I.-G."/>
        </authorList>
    </citation>
    <scope>NUCLEOTIDE SEQUENCE [LARGE SCALE GENOMIC DNA]</scope>
    <source>
        <strain evidence="1 2">9006-11</strain>
    </source>
</reference>
<comment type="caution">
    <text evidence="1">The sequence shown here is derived from an EMBL/GenBank/DDBJ whole genome shotgun (WGS) entry which is preliminary data.</text>
</comment>
<dbReference type="STRING" id="5627.A0A1C7MIT8"/>
<protein>
    <submittedName>
        <fullName evidence="1">Diacetyl reductase [(S)-acetoin forming]</fullName>
    </submittedName>
</protein>
<name>A0A1C7MIT8_GRIFR</name>